<name>A8ZNP9_ACAM1</name>
<dbReference type="AlphaFoldDB" id="A8ZNP9"/>
<evidence type="ECO:0000313" key="2">
    <source>
        <dbReference type="Proteomes" id="UP000000268"/>
    </source>
</evidence>
<evidence type="ECO:0000313" key="1">
    <source>
        <dbReference type="EMBL" id="ABW32635.1"/>
    </source>
</evidence>
<accession>A8ZNP9</accession>
<keyword evidence="2" id="KW-1185">Reference proteome</keyword>
<proteinExistence type="predicted"/>
<reference evidence="1 2" key="1">
    <citation type="journal article" date="2008" name="Proc. Natl. Acad. Sci. U.S.A.">
        <title>Niche adaptation and genome expansion in the chlorophyll d-producing cyanobacterium Acaryochloris marina.</title>
        <authorList>
            <person name="Swingley W.D."/>
            <person name="Chen M."/>
            <person name="Cheung P.C."/>
            <person name="Conrad A.L."/>
            <person name="Dejesa L.C."/>
            <person name="Hao J."/>
            <person name="Honchak B.M."/>
            <person name="Karbach L.E."/>
            <person name="Kurdoglu A."/>
            <person name="Lahiri S."/>
            <person name="Mastrian S.D."/>
            <person name="Miyashita H."/>
            <person name="Page L."/>
            <person name="Ramakrishna P."/>
            <person name="Satoh S."/>
            <person name="Sattley W.M."/>
            <person name="Shimada Y."/>
            <person name="Taylor H.L."/>
            <person name="Tomo T."/>
            <person name="Tsuchiya T."/>
            <person name="Wang Z.T."/>
            <person name="Raymond J."/>
            <person name="Mimuro M."/>
            <person name="Blankenship R.E."/>
            <person name="Touchman J.W."/>
        </authorList>
    </citation>
    <scope>NUCLEOTIDE SEQUENCE [LARGE SCALE GENOMIC DNA]</scope>
    <source>
        <strain evidence="2">MBIC 11017</strain>
        <plasmid evidence="2">Plasmid pREB4</plasmid>
    </source>
</reference>
<dbReference type="HOGENOM" id="CLU_3323288_0_0_3"/>
<geneLocation type="plasmid" evidence="1 2">
    <name>pREB4</name>
</geneLocation>
<sequence>MGDGISSYYPQTQCLVYRAVYPASISLVTVRSFHLAGG</sequence>
<keyword evidence="1" id="KW-0614">Plasmid</keyword>
<protein>
    <submittedName>
        <fullName evidence="1">Uncharacterized protein</fullName>
    </submittedName>
</protein>
<organism evidence="1 2">
    <name type="scientific">Acaryochloris marina (strain MBIC 11017)</name>
    <dbReference type="NCBI Taxonomy" id="329726"/>
    <lineage>
        <taxon>Bacteria</taxon>
        <taxon>Bacillati</taxon>
        <taxon>Cyanobacteriota</taxon>
        <taxon>Cyanophyceae</taxon>
        <taxon>Acaryochloridales</taxon>
        <taxon>Acaryochloridaceae</taxon>
        <taxon>Acaryochloris</taxon>
    </lineage>
</organism>
<dbReference type="Proteomes" id="UP000000268">
    <property type="component" value="Plasmid pREB4"/>
</dbReference>
<gene>
    <name evidence="1" type="ordered locus">AM1_D0140</name>
</gene>
<dbReference type="EMBL" id="CP000841">
    <property type="protein sequence ID" value="ABW32635.1"/>
    <property type="molecule type" value="Genomic_DNA"/>
</dbReference>
<dbReference type="KEGG" id="amr:AM1_D0140"/>